<accession>A0A1H5YMA9</accession>
<proteinExistence type="predicted"/>
<keyword evidence="2" id="KW-1185">Reference proteome</keyword>
<gene>
    <name evidence="1" type="ORF">SAMN04488244_109141</name>
</gene>
<name>A0A1H5YMA9_9VIBR</name>
<dbReference type="RefSeq" id="WP_103880432.1">
    <property type="nucleotide sequence ID" value="NZ_FNVG01000009.1"/>
</dbReference>
<evidence type="ECO:0000313" key="1">
    <source>
        <dbReference type="EMBL" id="SEG24516.1"/>
    </source>
</evidence>
<sequence length="62" mass="6400">MSSIKTLIVDFMKEEEGLSVVEYVLGGALVVSALIATDPWAELGAAVENVISDAENASSSAT</sequence>
<reference evidence="2" key="1">
    <citation type="submission" date="2016-10" db="EMBL/GenBank/DDBJ databases">
        <authorList>
            <person name="Varghese N."/>
            <person name="Submissions S."/>
        </authorList>
    </citation>
    <scope>NUCLEOTIDE SEQUENCE [LARGE SCALE GENOMIC DNA]</scope>
    <source>
        <strain evidence="2">CGMCC 1.7062</strain>
    </source>
</reference>
<dbReference type="Proteomes" id="UP000236721">
    <property type="component" value="Unassembled WGS sequence"/>
</dbReference>
<dbReference type="EMBL" id="FNVG01000009">
    <property type="protein sequence ID" value="SEG24516.1"/>
    <property type="molecule type" value="Genomic_DNA"/>
</dbReference>
<dbReference type="OrthoDB" id="6174171at2"/>
<evidence type="ECO:0000313" key="2">
    <source>
        <dbReference type="Proteomes" id="UP000236721"/>
    </source>
</evidence>
<dbReference type="AlphaFoldDB" id="A0A1H5YMA9"/>
<protein>
    <submittedName>
        <fullName evidence="1">Pilus assembly protein Flp/PilA</fullName>
    </submittedName>
</protein>
<organism evidence="1 2">
    <name type="scientific">Vibrio hangzhouensis</name>
    <dbReference type="NCBI Taxonomy" id="462991"/>
    <lineage>
        <taxon>Bacteria</taxon>
        <taxon>Pseudomonadati</taxon>
        <taxon>Pseudomonadota</taxon>
        <taxon>Gammaproteobacteria</taxon>
        <taxon>Vibrionales</taxon>
        <taxon>Vibrionaceae</taxon>
        <taxon>Vibrio</taxon>
    </lineage>
</organism>